<evidence type="ECO:0000256" key="1">
    <source>
        <dbReference type="SAM" id="Phobius"/>
    </source>
</evidence>
<accession>A0ABP8DWM0</accession>
<keyword evidence="1" id="KW-0812">Transmembrane</keyword>
<feature type="transmembrane region" description="Helical" evidence="1">
    <location>
        <begin position="12"/>
        <end position="29"/>
    </location>
</feature>
<keyword evidence="1" id="KW-1133">Transmembrane helix</keyword>
<keyword evidence="3" id="KW-1185">Reference proteome</keyword>
<gene>
    <name evidence="2" type="ORF">GCM10022256_00100</name>
</gene>
<proteinExistence type="predicted"/>
<keyword evidence="1" id="KW-0472">Membrane</keyword>
<sequence>MRVRTSPLLRSRLFAVLVSGAVLVAGYWVTSPYDLSWGTAIVRTLWIFPAVCYVGGNIRYHRDRRRNRT</sequence>
<dbReference type="EMBL" id="BAABAU010000001">
    <property type="protein sequence ID" value="GAA4264398.1"/>
    <property type="molecule type" value="Genomic_DNA"/>
</dbReference>
<organism evidence="2 3">
    <name type="scientific">Frondihabitans peucedani</name>
    <dbReference type="NCBI Taxonomy" id="598626"/>
    <lineage>
        <taxon>Bacteria</taxon>
        <taxon>Bacillati</taxon>
        <taxon>Actinomycetota</taxon>
        <taxon>Actinomycetes</taxon>
        <taxon>Micrococcales</taxon>
        <taxon>Microbacteriaceae</taxon>
        <taxon>Frondihabitans</taxon>
    </lineage>
</organism>
<comment type="caution">
    <text evidence="2">The sequence shown here is derived from an EMBL/GenBank/DDBJ whole genome shotgun (WGS) entry which is preliminary data.</text>
</comment>
<protein>
    <submittedName>
        <fullName evidence="2">Uncharacterized protein</fullName>
    </submittedName>
</protein>
<feature type="transmembrane region" description="Helical" evidence="1">
    <location>
        <begin position="35"/>
        <end position="56"/>
    </location>
</feature>
<reference evidence="3" key="1">
    <citation type="journal article" date="2019" name="Int. J. Syst. Evol. Microbiol.">
        <title>The Global Catalogue of Microorganisms (GCM) 10K type strain sequencing project: providing services to taxonomists for standard genome sequencing and annotation.</title>
        <authorList>
            <consortium name="The Broad Institute Genomics Platform"/>
            <consortium name="The Broad Institute Genome Sequencing Center for Infectious Disease"/>
            <person name="Wu L."/>
            <person name="Ma J."/>
        </authorList>
    </citation>
    <scope>NUCLEOTIDE SEQUENCE [LARGE SCALE GENOMIC DNA]</scope>
    <source>
        <strain evidence="3">JCM 17442</strain>
    </source>
</reference>
<evidence type="ECO:0000313" key="3">
    <source>
        <dbReference type="Proteomes" id="UP001501594"/>
    </source>
</evidence>
<name>A0ABP8DWM0_9MICO</name>
<dbReference type="Proteomes" id="UP001501594">
    <property type="component" value="Unassembled WGS sequence"/>
</dbReference>
<evidence type="ECO:0000313" key="2">
    <source>
        <dbReference type="EMBL" id="GAA4264398.1"/>
    </source>
</evidence>